<evidence type="ECO:0000256" key="2">
    <source>
        <dbReference type="ARBA" id="ARBA00008653"/>
    </source>
</evidence>
<evidence type="ECO:0000313" key="20">
    <source>
        <dbReference type="EMBL" id="ACM93376.1"/>
    </source>
</evidence>
<dbReference type="SUPFAM" id="SSF55681">
    <property type="entry name" value="Class II aaRS and biotin synthetases"/>
    <property type="match status" value="1"/>
</dbReference>
<evidence type="ECO:0000256" key="15">
    <source>
        <dbReference type="HAMAP-Rule" id="MF_00283"/>
    </source>
</evidence>
<dbReference type="InterPro" id="IPR033714">
    <property type="entry name" value="tRNA_bind_bactPheRS"/>
</dbReference>
<keyword evidence="9 15" id="KW-0067">ATP-binding</keyword>
<evidence type="ECO:0000256" key="16">
    <source>
        <dbReference type="PROSITE-ProRule" id="PRU00209"/>
    </source>
</evidence>
<comment type="similarity">
    <text evidence="2 15">Belongs to the phenylalanyl-tRNA synthetase beta subunit family. Type 1 subfamily.</text>
</comment>
<evidence type="ECO:0000256" key="10">
    <source>
        <dbReference type="ARBA" id="ARBA00022842"/>
    </source>
</evidence>
<keyword evidence="13 15" id="KW-0030">Aminoacyl-tRNA synthetase</keyword>
<dbReference type="SUPFAM" id="SSF54991">
    <property type="entry name" value="Anticodon-binding domain of PheRS"/>
    <property type="match status" value="1"/>
</dbReference>
<dbReference type="RefSeq" id="WP_015902428.1">
    <property type="nucleotide sequence ID" value="NC_012115.1"/>
</dbReference>
<dbReference type="eggNOG" id="COG0072">
    <property type="taxonomic scope" value="Bacteria"/>
</dbReference>
<dbReference type="PROSITE" id="PS50886">
    <property type="entry name" value="TRBD"/>
    <property type="match status" value="1"/>
</dbReference>
<dbReference type="GO" id="GO:0005524">
    <property type="term" value="F:ATP binding"/>
    <property type="evidence" value="ECO:0007669"/>
    <property type="project" value="UniProtKB-UniRule"/>
</dbReference>
<evidence type="ECO:0000256" key="5">
    <source>
        <dbReference type="ARBA" id="ARBA00022555"/>
    </source>
</evidence>
<dbReference type="InterPro" id="IPR041616">
    <property type="entry name" value="PheRS_beta_core"/>
</dbReference>
<sequence length="749" mass="85347">MIVTRRWLEEFIDLKNISTQEIIDTLNRIGQEVEGYKKFEVPQNVVIGKVIECEKHPNADKLNVCKVDVGDEVLQIVCGASNVVNAEYVVVSKVGAVLPGDFKIKKAKLRGVESHGMICAAREIGLPDFHEGIIIMDDSLGELKIGEYAGKYLNDEVIELGVTANRGDSFSIYGIARELSAGLNIDLKNIEYSFEELQEGIGRVVNVSKSEVKHSSHLLRAINGELKSNLKIDLRLALCEVDFKNEQDKVVKYSMHATGVLLVLSNIGEVSFESEKGIDKFVTKTGDYIVGVKNNIELSENTSYVINANYIDPEYVSEIVFLNGLKTDEYFFRASRGSEPDLEFGVNYFINETKLPVYSGNIDLINEIPARYINLNIEEIRNIIGADIDEKTVVEILKKLNFEVEVINEENMKIKVPSFRNDIKNIQDVAEEILRIYGIDKIESKPLYFKETNRINSIIEFHEFINELKYKAISQGFYETLHFVFDDKERLQKYGFSIVDEHLDLINPIVKELDTLRSTLLLQLLEDIARNRANGYKRIYLFTTGSVYNRKREESQKIAFVISGYEDYENPINHGKPKNVEFKTMVDKLAQIIGEFELVENDSHPIAHPYQNAKIIQNGMPIGVVAKLHPKVAKEFNIDDTYFAEIDLSKLKNEMKLAKDINKFPKVTRDLSLVVDKDTPYKEIFKIIDSLGIKELKDFYPIDIYDLGENNSLTIRFVIQGEKTLTDSEINAIMEKILNQLESKGIKLR</sequence>
<dbReference type="FunFam" id="2.40.50.140:FF:000045">
    <property type="entry name" value="Phenylalanine--tRNA ligase beta subunit"/>
    <property type="match status" value="1"/>
</dbReference>
<dbReference type="PROSITE" id="PS51483">
    <property type="entry name" value="B5"/>
    <property type="match status" value="1"/>
</dbReference>
<keyword evidence="6 15" id="KW-0436">Ligase</keyword>
<comment type="catalytic activity">
    <reaction evidence="14 15">
        <text>tRNA(Phe) + L-phenylalanine + ATP = L-phenylalanyl-tRNA(Phe) + AMP + diphosphate + H(+)</text>
        <dbReference type="Rhea" id="RHEA:19413"/>
        <dbReference type="Rhea" id="RHEA-COMP:9668"/>
        <dbReference type="Rhea" id="RHEA-COMP:9699"/>
        <dbReference type="ChEBI" id="CHEBI:15378"/>
        <dbReference type="ChEBI" id="CHEBI:30616"/>
        <dbReference type="ChEBI" id="CHEBI:33019"/>
        <dbReference type="ChEBI" id="CHEBI:58095"/>
        <dbReference type="ChEBI" id="CHEBI:78442"/>
        <dbReference type="ChEBI" id="CHEBI:78531"/>
        <dbReference type="ChEBI" id="CHEBI:456215"/>
        <dbReference type="EC" id="6.1.1.20"/>
    </reaction>
</comment>
<dbReference type="HAMAP" id="MF_00283">
    <property type="entry name" value="Phe_tRNA_synth_beta1"/>
    <property type="match status" value="1"/>
</dbReference>
<proteinExistence type="inferred from homology"/>
<name>B9L9K3_NAUPA</name>
<dbReference type="GO" id="GO:0009328">
    <property type="term" value="C:phenylalanine-tRNA ligase complex"/>
    <property type="evidence" value="ECO:0007669"/>
    <property type="project" value="TreeGrafter"/>
</dbReference>
<dbReference type="Pfam" id="PF01588">
    <property type="entry name" value="tRNA_bind"/>
    <property type="match status" value="1"/>
</dbReference>
<dbReference type="KEGG" id="nam:NAMH_0908"/>
<dbReference type="GO" id="GO:0000287">
    <property type="term" value="F:magnesium ion binding"/>
    <property type="evidence" value="ECO:0007669"/>
    <property type="project" value="UniProtKB-UniRule"/>
</dbReference>
<feature type="binding site" evidence="15">
    <location>
        <position position="428"/>
    </location>
    <ligand>
        <name>Mg(2+)</name>
        <dbReference type="ChEBI" id="CHEBI:18420"/>
        <note>shared with alpha subunit</note>
    </ligand>
</feature>
<feature type="domain" description="FDX-ACB" evidence="18">
    <location>
        <begin position="662"/>
        <end position="749"/>
    </location>
</feature>
<evidence type="ECO:0000256" key="1">
    <source>
        <dbReference type="ARBA" id="ARBA00004496"/>
    </source>
</evidence>
<dbReference type="InterPro" id="IPR005147">
    <property type="entry name" value="tRNA_synthase_B5-dom"/>
</dbReference>
<dbReference type="InterPro" id="IPR012340">
    <property type="entry name" value="NA-bd_OB-fold"/>
</dbReference>
<evidence type="ECO:0000256" key="14">
    <source>
        <dbReference type="ARBA" id="ARBA00049255"/>
    </source>
</evidence>
<evidence type="ECO:0000256" key="12">
    <source>
        <dbReference type="ARBA" id="ARBA00022917"/>
    </source>
</evidence>
<dbReference type="SUPFAM" id="SSF46955">
    <property type="entry name" value="Putative DNA-binding domain"/>
    <property type="match status" value="1"/>
</dbReference>
<dbReference type="NCBIfam" id="NF045760">
    <property type="entry name" value="YtpR"/>
    <property type="match status" value="1"/>
</dbReference>
<evidence type="ECO:0000256" key="7">
    <source>
        <dbReference type="ARBA" id="ARBA00022723"/>
    </source>
</evidence>
<keyword evidence="10 15" id="KW-0460">Magnesium</keyword>
<feature type="binding site" evidence="15">
    <location>
        <position position="431"/>
    </location>
    <ligand>
        <name>Mg(2+)</name>
        <dbReference type="ChEBI" id="CHEBI:18420"/>
        <note>shared with alpha subunit</note>
    </ligand>
</feature>
<dbReference type="Gene3D" id="3.30.56.10">
    <property type="match status" value="2"/>
</dbReference>
<feature type="binding site" evidence="15">
    <location>
        <position position="432"/>
    </location>
    <ligand>
        <name>Mg(2+)</name>
        <dbReference type="ChEBI" id="CHEBI:18420"/>
        <note>shared with alpha subunit</note>
    </ligand>
</feature>
<dbReference type="STRING" id="598659.NAMH_0908"/>
<evidence type="ECO:0000256" key="6">
    <source>
        <dbReference type="ARBA" id="ARBA00022598"/>
    </source>
</evidence>
<evidence type="ECO:0000256" key="3">
    <source>
        <dbReference type="ARBA" id="ARBA00011209"/>
    </source>
</evidence>
<dbReference type="HOGENOM" id="CLU_016891_2_1_7"/>
<dbReference type="SUPFAM" id="SSF50249">
    <property type="entry name" value="Nucleic acid-binding proteins"/>
    <property type="match status" value="1"/>
</dbReference>
<feature type="domain" description="B5" evidence="19">
    <location>
        <begin position="368"/>
        <end position="444"/>
    </location>
</feature>
<evidence type="ECO:0000259" key="19">
    <source>
        <dbReference type="PROSITE" id="PS51483"/>
    </source>
</evidence>
<accession>B9L9K3</accession>
<dbReference type="OrthoDB" id="9805455at2"/>
<dbReference type="InterPro" id="IPR045060">
    <property type="entry name" value="Phe-tRNA-ligase_IIc_bsu"/>
</dbReference>
<evidence type="ECO:0000313" key="21">
    <source>
        <dbReference type="Proteomes" id="UP000000448"/>
    </source>
</evidence>
<dbReference type="GO" id="GO:0000049">
    <property type="term" value="F:tRNA binding"/>
    <property type="evidence" value="ECO:0007669"/>
    <property type="project" value="UniProtKB-UniRule"/>
</dbReference>
<dbReference type="InterPro" id="IPR036690">
    <property type="entry name" value="Fdx_antiC-bd_sf"/>
</dbReference>
<dbReference type="SMART" id="SM00874">
    <property type="entry name" value="B5"/>
    <property type="match status" value="1"/>
</dbReference>
<dbReference type="Gene3D" id="3.30.930.10">
    <property type="entry name" value="Bira Bifunctional Protein, Domain 2"/>
    <property type="match status" value="1"/>
</dbReference>
<evidence type="ECO:0000256" key="4">
    <source>
        <dbReference type="ARBA" id="ARBA00022490"/>
    </source>
</evidence>
<evidence type="ECO:0000256" key="9">
    <source>
        <dbReference type="ARBA" id="ARBA00022840"/>
    </source>
</evidence>
<feature type="binding site" evidence="15">
    <location>
        <position position="422"/>
    </location>
    <ligand>
        <name>Mg(2+)</name>
        <dbReference type="ChEBI" id="CHEBI:18420"/>
        <note>shared with alpha subunit</note>
    </ligand>
</feature>
<evidence type="ECO:0000259" key="18">
    <source>
        <dbReference type="PROSITE" id="PS51447"/>
    </source>
</evidence>
<organism evidence="20 21">
    <name type="scientific">Nautilia profundicola (strain ATCC BAA-1463 / DSM 18972 / AmH)</name>
    <dbReference type="NCBI Taxonomy" id="598659"/>
    <lineage>
        <taxon>Bacteria</taxon>
        <taxon>Pseudomonadati</taxon>
        <taxon>Campylobacterota</taxon>
        <taxon>Epsilonproteobacteria</taxon>
        <taxon>Nautiliales</taxon>
        <taxon>Nautiliaceae</taxon>
        <taxon>Nautilia</taxon>
    </lineage>
</organism>
<evidence type="ECO:0000256" key="8">
    <source>
        <dbReference type="ARBA" id="ARBA00022741"/>
    </source>
</evidence>
<dbReference type="NCBIfam" id="TIGR00472">
    <property type="entry name" value="pheT_bact"/>
    <property type="match status" value="1"/>
</dbReference>
<dbReference type="InterPro" id="IPR004532">
    <property type="entry name" value="Phe-tRNA-ligase_IIc_bsu_bact"/>
</dbReference>
<dbReference type="eggNOG" id="COG0073">
    <property type="taxonomic scope" value="Bacteria"/>
</dbReference>
<dbReference type="Pfam" id="PF03484">
    <property type="entry name" value="B5"/>
    <property type="match status" value="1"/>
</dbReference>
<dbReference type="PROSITE" id="PS51447">
    <property type="entry name" value="FDX_ACB"/>
    <property type="match status" value="1"/>
</dbReference>
<keyword evidence="21" id="KW-1185">Reference proteome</keyword>
<dbReference type="SMART" id="SM00896">
    <property type="entry name" value="FDX-ACB"/>
    <property type="match status" value="1"/>
</dbReference>
<dbReference type="PANTHER" id="PTHR10947:SF0">
    <property type="entry name" value="PHENYLALANINE--TRNA LIGASE BETA SUBUNIT"/>
    <property type="match status" value="1"/>
</dbReference>
<keyword evidence="4 15" id="KW-0963">Cytoplasm</keyword>
<dbReference type="CDD" id="cd02796">
    <property type="entry name" value="tRNA_bind_bactPheRS"/>
    <property type="match status" value="1"/>
</dbReference>
<reference evidence="20 21" key="1">
    <citation type="journal article" date="2009" name="PLoS Genet.">
        <title>Adaptations to submarine hydrothermal environments exemplified by the genome of Nautilia profundicola.</title>
        <authorList>
            <person name="Campbell B.J."/>
            <person name="Smith J.L."/>
            <person name="Hanson T.E."/>
            <person name="Klotz M.G."/>
            <person name="Stein L.Y."/>
            <person name="Lee C.K."/>
            <person name="Wu D."/>
            <person name="Robinson J.M."/>
            <person name="Khouri H.M."/>
            <person name="Eisen J.A."/>
            <person name="Cary S.C."/>
        </authorList>
    </citation>
    <scope>NUCLEOTIDE SEQUENCE [LARGE SCALE GENOMIC DNA]</scope>
    <source>
        <strain evidence="21">ATCC BAA-1463 / DSM 18972 / AmH</strain>
    </source>
</reference>
<dbReference type="InterPro" id="IPR005121">
    <property type="entry name" value="Fdx_antiC-bd"/>
</dbReference>
<dbReference type="Gene3D" id="3.30.70.380">
    <property type="entry name" value="Ferrodoxin-fold anticodon-binding domain"/>
    <property type="match status" value="1"/>
</dbReference>
<evidence type="ECO:0000256" key="11">
    <source>
        <dbReference type="ARBA" id="ARBA00022884"/>
    </source>
</evidence>
<keyword evidence="5 16" id="KW-0820">tRNA-binding</keyword>
<dbReference type="Pfam" id="PF17759">
    <property type="entry name" value="tRNA_synthFbeta"/>
    <property type="match status" value="1"/>
</dbReference>
<dbReference type="EMBL" id="CP001279">
    <property type="protein sequence ID" value="ACM93376.1"/>
    <property type="molecule type" value="Genomic_DNA"/>
</dbReference>
<evidence type="ECO:0000259" key="17">
    <source>
        <dbReference type="PROSITE" id="PS50886"/>
    </source>
</evidence>
<feature type="domain" description="TRNA-binding" evidence="17">
    <location>
        <begin position="39"/>
        <end position="150"/>
    </location>
</feature>
<keyword evidence="12 15" id="KW-0648">Protein biosynthesis</keyword>
<gene>
    <name evidence="15 20" type="primary">pheT</name>
    <name evidence="20" type="ordered locus">NAMH_0908</name>
</gene>
<comment type="cofactor">
    <cofactor evidence="15">
        <name>Mg(2+)</name>
        <dbReference type="ChEBI" id="CHEBI:18420"/>
    </cofactor>
    <text evidence="15">Binds 2 magnesium ions per tetramer.</text>
</comment>
<dbReference type="InterPro" id="IPR009061">
    <property type="entry name" value="DNA-bd_dom_put_sf"/>
</dbReference>
<keyword evidence="11 16" id="KW-0694">RNA-binding</keyword>
<dbReference type="PANTHER" id="PTHR10947">
    <property type="entry name" value="PHENYLALANYL-TRNA SYNTHETASE BETA CHAIN AND LEUCINE-RICH REPEAT-CONTAINING PROTEIN 47"/>
    <property type="match status" value="1"/>
</dbReference>
<dbReference type="GO" id="GO:0004826">
    <property type="term" value="F:phenylalanine-tRNA ligase activity"/>
    <property type="evidence" value="ECO:0007669"/>
    <property type="project" value="UniProtKB-UniRule"/>
</dbReference>
<keyword evidence="7 15" id="KW-0479">Metal-binding</keyword>
<protein>
    <recommendedName>
        <fullName evidence="15">Phenylalanine--tRNA ligase beta subunit</fullName>
        <ecNumber evidence="15">6.1.1.20</ecNumber>
    </recommendedName>
    <alternativeName>
        <fullName evidence="15">Phenylalanyl-tRNA synthetase beta subunit</fullName>
        <shortName evidence="15">PheRS</shortName>
    </alternativeName>
</protein>
<dbReference type="Pfam" id="PF03147">
    <property type="entry name" value="FDX-ACB"/>
    <property type="match status" value="1"/>
</dbReference>
<keyword evidence="8 15" id="KW-0547">Nucleotide-binding</keyword>
<dbReference type="Proteomes" id="UP000000448">
    <property type="component" value="Chromosome"/>
</dbReference>
<comment type="subcellular location">
    <subcellularLocation>
        <location evidence="1 15">Cytoplasm</location>
    </subcellularLocation>
</comment>
<dbReference type="Gene3D" id="2.40.50.140">
    <property type="entry name" value="Nucleic acid-binding proteins"/>
    <property type="match status" value="1"/>
</dbReference>
<evidence type="ECO:0000256" key="13">
    <source>
        <dbReference type="ARBA" id="ARBA00023146"/>
    </source>
</evidence>
<dbReference type="GO" id="GO:0006432">
    <property type="term" value="P:phenylalanyl-tRNA aminoacylation"/>
    <property type="evidence" value="ECO:0007669"/>
    <property type="project" value="UniProtKB-UniRule"/>
</dbReference>
<dbReference type="InterPro" id="IPR002547">
    <property type="entry name" value="tRNA-bd_dom"/>
</dbReference>
<dbReference type="InterPro" id="IPR045864">
    <property type="entry name" value="aa-tRNA-synth_II/BPL/LPL"/>
</dbReference>
<dbReference type="EC" id="6.1.1.20" evidence="15"/>
<comment type="subunit">
    <text evidence="3 15">Tetramer of two alpha and two beta subunits.</text>
</comment>
<dbReference type="AlphaFoldDB" id="B9L9K3"/>